<proteinExistence type="predicted"/>
<evidence type="ECO:0000313" key="2">
    <source>
        <dbReference type="Proteomes" id="UP000054683"/>
    </source>
</evidence>
<dbReference type="Proteomes" id="UP000054683">
    <property type="component" value="Unassembled WGS sequence"/>
</dbReference>
<protein>
    <submittedName>
        <fullName evidence="1">Uncharacterized protein</fullName>
    </submittedName>
</protein>
<dbReference type="OrthoDB" id="9103420at2"/>
<sequence>MNRVSNALHPRDFQAAKVRLLAISSRTTSIALIAALSLAACGGSPSESDVRAALIKQLDASQEQTRQIAGKNAFMDSLADEQRNGISQLKLVGCKSDGEKSYLCDIAGKAGAMQLRMLKGPDGWIAAEAGKG</sequence>
<dbReference type="EMBL" id="FCOK02000001">
    <property type="protein sequence ID" value="SAL11460.1"/>
    <property type="molecule type" value="Genomic_DNA"/>
</dbReference>
<accession>A0A158EXJ9</accession>
<dbReference type="AlphaFoldDB" id="A0A158EXJ9"/>
<gene>
    <name evidence="1" type="ORF">AWB69_00307</name>
</gene>
<dbReference type="RefSeq" id="WP_062081282.1">
    <property type="nucleotide sequence ID" value="NZ_FCOK02000001.1"/>
</dbReference>
<reference evidence="1 2" key="1">
    <citation type="submission" date="2016-01" db="EMBL/GenBank/DDBJ databases">
        <authorList>
            <person name="Oliw E.H."/>
        </authorList>
    </citation>
    <scope>NUCLEOTIDE SEQUENCE [LARGE SCALE GENOMIC DNA]</scope>
    <source>
        <strain evidence="1">LMG 27134</strain>
    </source>
</reference>
<name>A0A158EXJ9_9BURK</name>
<organism evidence="1 2">
    <name type="scientific">Caballeronia udeis</name>
    <dbReference type="NCBI Taxonomy" id="1232866"/>
    <lineage>
        <taxon>Bacteria</taxon>
        <taxon>Pseudomonadati</taxon>
        <taxon>Pseudomonadota</taxon>
        <taxon>Betaproteobacteria</taxon>
        <taxon>Burkholderiales</taxon>
        <taxon>Burkholderiaceae</taxon>
        <taxon>Caballeronia</taxon>
    </lineage>
</organism>
<evidence type="ECO:0000313" key="1">
    <source>
        <dbReference type="EMBL" id="SAL11460.1"/>
    </source>
</evidence>